<protein>
    <submittedName>
        <fullName evidence="1">Uncharacterized protein</fullName>
    </submittedName>
</protein>
<dbReference type="Proteomes" id="UP000317982">
    <property type="component" value="Unassembled WGS sequence"/>
</dbReference>
<name>A0A545AQ11_9ACTN</name>
<comment type="caution">
    <text evidence="1">The sequence shown here is derived from an EMBL/GenBank/DDBJ whole genome shotgun (WGS) entry which is preliminary data.</text>
</comment>
<evidence type="ECO:0000313" key="2">
    <source>
        <dbReference type="Proteomes" id="UP000317982"/>
    </source>
</evidence>
<organism evidence="1 2">
    <name type="scientific">Cryptosporangium phraense</name>
    <dbReference type="NCBI Taxonomy" id="2593070"/>
    <lineage>
        <taxon>Bacteria</taxon>
        <taxon>Bacillati</taxon>
        <taxon>Actinomycetota</taxon>
        <taxon>Actinomycetes</taxon>
        <taxon>Cryptosporangiales</taxon>
        <taxon>Cryptosporangiaceae</taxon>
        <taxon>Cryptosporangium</taxon>
    </lineage>
</organism>
<dbReference type="InParanoid" id="A0A545AQ11"/>
<dbReference type="EMBL" id="VIRS01000016">
    <property type="protein sequence ID" value="TQS42825.1"/>
    <property type="molecule type" value="Genomic_DNA"/>
</dbReference>
<proteinExistence type="predicted"/>
<dbReference type="RefSeq" id="WP_142706694.1">
    <property type="nucleotide sequence ID" value="NZ_VIRS01000016.1"/>
</dbReference>
<keyword evidence="2" id="KW-1185">Reference proteome</keyword>
<sequence>MTVQTYAAVLPDGISAQDFLAHALVGGHALAPRFWTNARRRHRDQLVGYQPGRRALCAGGRLDLLDLRGQREAVAAWAAVRYHHWFQLARGTRDAKPLAAFLRRHATAPQQYPRSEAEHDFWSQPRINAMVLHNHTVADPQLWLSPTQVEMFQAGQKAYVQYSMDAALACDKIILPTGEVLAPASDFMADRIAYHQQALAHLRALRGSQRLIAVTRNS</sequence>
<dbReference type="OrthoDB" id="3352716at2"/>
<dbReference type="AlphaFoldDB" id="A0A545AQ11"/>
<evidence type="ECO:0000313" key="1">
    <source>
        <dbReference type="EMBL" id="TQS42825.1"/>
    </source>
</evidence>
<accession>A0A545AQ11</accession>
<gene>
    <name evidence="1" type="ORF">FL583_22500</name>
</gene>
<reference evidence="1 2" key="1">
    <citation type="submission" date="2019-07" db="EMBL/GenBank/DDBJ databases">
        <title>Cryptosporangium phraense sp. nov., isolated from plant litter.</title>
        <authorList>
            <person name="Suriyachadkun C."/>
        </authorList>
    </citation>
    <scope>NUCLEOTIDE SEQUENCE [LARGE SCALE GENOMIC DNA]</scope>
    <source>
        <strain evidence="1 2">A-T 5661</strain>
    </source>
</reference>